<proteinExistence type="predicted"/>
<dbReference type="OrthoDB" id="1524727at2"/>
<dbReference type="Proteomes" id="UP000318733">
    <property type="component" value="Unassembled WGS sequence"/>
</dbReference>
<dbReference type="AlphaFoldDB" id="A0A556MWK2"/>
<dbReference type="InterPro" id="IPR029063">
    <property type="entry name" value="SAM-dependent_MTases_sf"/>
</dbReference>
<keyword evidence="1" id="KW-0489">Methyltransferase</keyword>
<sequence>MKGNDRLYPSIFNPRYVVLTQLRDATVKKIEELTASNKNFVLIDFGCGDMPYKPVIEPHVGKYLGVDLEMNPKADHHIDFDSKTTLPDDYADIILSNQVLEHVDSPEGYLQEAWRLLKPGGSMILTTHGYWLYHPTPNDYWRWTGAGLRKTVEKEAFNISSFTGVLGLTASGMQLFQDGVLFKLPKFLVPVWSVIMQGIINLFDKIHTQAQRDRDSALYIVVAQKPL</sequence>
<reference evidence="1 2" key="1">
    <citation type="submission" date="2019-07" db="EMBL/GenBank/DDBJ databases">
        <authorList>
            <person name="Huq M.A."/>
        </authorList>
    </citation>
    <scope>NUCLEOTIDE SEQUENCE [LARGE SCALE GENOMIC DNA]</scope>
    <source>
        <strain evidence="1 2">MAH-19</strain>
    </source>
</reference>
<dbReference type="GO" id="GO:0008168">
    <property type="term" value="F:methyltransferase activity"/>
    <property type="evidence" value="ECO:0007669"/>
    <property type="project" value="UniProtKB-KW"/>
</dbReference>
<dbReference type="GO" id="GO:0032259">
    <property type="term" value="P:methylation"/>
    <property type="evidence" value="ECO:0007669"/>
    <property type="project" value="UniProtKB-KW"/>
</dbReference>
<accession>A0A556MWK2</accession>
<dbReference type="EMBL" id="VLPK01000001">
    <property type="protein sequence ID" value="TSJ44306.1"/>
    <property type="molecule type" value="Genomic_DNA"/>
</dbReference>
<dbReference type="Pfam" id="PF13489">
    <property type="entry name" value="Methyltransf_23"/>
    <property type="match status" value="1"/>
</dbReference>
<dbReference type="SUPFAM" id="SSF53335">
    <property type="entry name" value="S-adenosyl-L-methionine-dependent methyltransferases"/>
    <property type="match status" value="1"/>
</dbReference>
<gene>
    <name evidence="1" type="ORF">FO440_09050</name>
</gene>
<organism evidence="1 2">
    <name type="scientific">Mucilaginibacter corticis</name>
    <dbReference type="NCBI Taxonomy" id="2597670"/>
    <lineage>
        <taxon>Bacteria</taxon>
        <taxon>Pseudomonadati</taxon>
        <taxon>Bacteroidota</taxon>
        <taxon>Sphingobacteriia</taxon>
        <taxon>Sphingobacteriales</taxon>
        <taxon>Sphingobacteriaceae</taxon>
        <taxon>Mucilaginibacter</taxon>
    </lineage>
</organism>
<evidence type="ECO:0000313" key="1">
    <source>
        <dbReference type="EMBL" id="TSJ44306.1"/>
    </source>
</evidence>
<dbReference type="PANTHER" id="PTHR43861">
    <property type="entry name" value="TRANS-ACONITATE 2-METHYLTRANSFERASE-RELATED"/>
    <property type="match status" value="1"/>
</dbReference>
<name>A0A556MWK2_9SPHI</name>
<protein>
    <submittedName>
        <fullName evidence="1">Class I SAM-dependent methyltransferase</fullName>
    </submittedName>
</protein>
<dbReference type="RefSeq" id="WP_144247868.1">
    <property type="nucleotide sequence ID" value="NZ_VLPK01000001.1"/>
</dbReference>
<keyword evidence="2" id="KW-1185">Reference proteome</keyword>
<evidence type="ECO:0000313" key="2">
    <source>
        <dbReference type="Proteomes" id="UP000318733"/>
    </source>
</evidence>
<comment type="caution">
    <text evidence="1">The sequence shown here is derived from an EMBL/GenBank/DDBJ whole genome shotgun (WGS) entry which is preliminary data.</text>
</comment>
<keyword evidence="1" id="KW-0808">Transferase</keyword>
<dbReference type="CDD" id="cd02440">
    <property type="entry name" value="AdoMet_MTases"/>
    <property type="match status" value="1"/>
</dbReference>
<dbReference type="Gene3D" id="3.40.50.150">
    <property type="entry name" value="Vaccinia Virus protein VP39"/>
    <property type="match status" value="1"/>
</dbReference>